<evidence type="ECO:0000313" key="4">
    <source>
        <dbReference type="Proteomes" id="UP000256585"/>
    </source>
</evidence>
<evidence type="ECO:0000256" key="2">
    <source>
        <dbReference type="ARBA" id="ARBA00023235"/>
    </source>
</evidence>
<dbReference type="AlphaFoldDB" id="A0A3T0TU76"/>
<dbReference type="InterPro" id="IPR011060">
    <property type="entry name" value="RibuloseP-bd_barrel"/>
</dbReference>
<dbReference type="Gene3D" id="3.20.20.70">
    <property type="entry name" value="Aldolase class I"/>
    <property type="match status" value="1"/>
</dbReference>
<gene>
    <name evidence="3" type="ORF">DMC14_002670</name>
</gene>
<dbReference type="Pfam" id="PF00834">
    <property type="entry name" value="Ribul_P_3_epim"/>
    <property type="match status" value="1"/>
</dbReference>
<reference evidence="3" key="1">
    <citation type="submission" date="2019-03" db="EMBL/GenBank/DDBJ databases">
        <title>Draft Sequence and Annotation of the Mycoplasma phocicerebrale Strain 1049T Genome.</title>
        <authorList>
            <person name="Frasca S.Jr."/>
            <person name="Kutish G.F."/>
            <person name="Castellanos Gell J."/>
            <person name="Michaels D.L."/>
            <person name="Brown D.R."/>
        </authorList>
    </citation>
    <scope>NUCLEOTIDE SEQUENCE</scope>
    <source>
        <strain evidence="3">1049</strain>
    </source>
</reference>
<dbReference type="OrthoDB" id="1645589at2"/>
<evidence type="ECO:0000313" key="3">
    <source>
        <dbReference type="EMBL" id="AZZ65672.1"/>
    </source>
</evidence>
<name>A0A3T0TU76_9BACT</name>
<dbReference type="InterPro" id="IPR013785">
    <property type="entry name" value="Aldolase_TIM"/>
</dbReference>
<sequence length="216" mass="24654">MKKISPSVLDVPEAKFTEYINSLIDWDVTKIHYDIMDGVFVPNKGISDDLISEAMKKTKIHDMEFHFMVKDVISYYDYFSKTNGLLIFHYEAMNETQILNIIEKAKRDKKRIGIAINPETEEKVLFPYLKHLDLALVMSVHPGKGGQSFIENSLNKVANLRRYIQDTNLKTLIEIDGGINQSNINSCFEAGVDVAVVGSYLVNNFSKETIKELIKE</sequence>
<dbReference type="PANTHER" id="PTHR11749">
    <property type="entry name" value="RIBULOSE-5-PHOSPHATE-3-EPIMERASE"/>
    <property type="match status" value="1"/>
</dbReference>
<dbReference type="EMBL" id="CP033058">
    <property type="protein sequence ID" value="AZZ65672.1"/>
    <property type="molecule type" value="Genomic_DNA"/>
</dbReference>
<dbReference type="InterPro" id="IPR000056">
    <property type="entry name" value="Ribul_P_3_epim-like"/>
</dbReference>
<organism evidence="3 4">
    <name type="scientific">Metamycoplasma phocicerebrale</name>
    <dbReference type="NCBI Taxonomy" id="142649"/>
    <lineage>
        <taxon>Bacteria</taxon>
        <taxon>Bacillati</taxon>
        <taxon>Mycoplasmatota</taxon>
        <taxon>Mycoplasmoidales</taxon>
        <taxon>Metamycoplasmataceae</taxon>
        <taxon>Metamycoplasma</taxon>
    </lineage>
</organism>
<evidence type="ECO:0000256" key="1">
    <source>
        <dbReference type="ARBA" id="ARBA00022723"/>
    </source>
</evidence>
<dbReference type="SUPFAM" id="SSF51366">
    <property type="entry name" value="Ribulose-phoshate binding barrel"/>
    <property type="match status" value="1"/>
</dbReference>
<dbReference type="CDD" id="cd00429">
    <property type="entry name" value="RPE"/>
    <property type="match status" value="1"/>
</dbReference>
<keyword evidence="2" id="KW-0413">Isomerase</keyword>
<dbReference type="Proteomes" id="UP000256585">
    <property type="component" value="Chromosome"/>
</dbReference>
<keyword evidence="1" id="KW-0479">Metal-binding</keyword>
<dbReference type="NCBIfam" id="NF004076">
    <property type="entry name" value="PRK05581.1-4"/>
    <property type="match status" value="1"/>
</dbReference>
<keyword evidence="4" id="KW-1185">Reference proteome</keyword>
<dbReference type="KEGG" id="mphc:DMC14_002670"/>
<proteinExistence type="predicted"/>
<dbReference type="GO" id="GO:0005975">
    <property type="term" value="P:carbohydrate metabolic process"/>
    <property type="evidence" value="ECO:0007669"/>
    <property type="project" value="InterPro"/>
</dbReference>
<dbReference type="RefSeq" id="WP_116171505.1">
    <property type="nucleotide sequence ID" value="NZ_CP033058.2"/>
</dbReference>
<dbReference type="PROSITE" id="PS01086">
    <property type="entry name" value="RIBUL_P_3_EPIMER_2"/>
    <property type="match status" value="1"/>
</dbReference>
<dbReference type="GO" id="GO:0046872">
    <property type="term" value="F:metal ion binding"/>
    <property type="evidence" value="ECO:0007669"/>
    <property type="project" value="UniProtKB-KW"/>
</dbReference>
<protein>
    <submittedName>
        <fullName evidence="3">Ribulose-phosphate 3-epimerase</fullName>
    </submittedName>
</protein>
<dbReference type="GO" id="GO:0016857">
    <property type="term" value="F:racemase and epimerase activity, acting on carbohydrates and derivatives"/>
    <property type="evidence" value="ECO:0007669"/>
    <property type="project" value="InterPro"/>
</dbReference>
<accession>A0A3T0TU76</accession>